<dbReference type="InterPro" id="IPR023997">
    <property type="entry name" value="TonB-dep_OMP_SusC/RagA_CS"/>
</dbReference>
<keyword evidence="10" id="KW-1185">Reference proteome</keyword>
<dbReference type="FunFam" id="2.60.40.1120:FF:000003">
    <property type="entry name" value="Outer membrane protein Omp121"/>
    <property type="match status" value="1"/>
</dbReference>
<evidence type="ECO:0000256" key="1">
    <source>
        <dbReference type="ARBA" id="ARBA00004571"/>
    </source>
</evidence>
<keyword evidence="5 7" id="KW-0472">Membrane</keyword>
<dbReference type="RefSeq" id="WP_149074382.1">
    <property type="nucleotide sequence ID" value="NZ_CP043329.1"/>
</dbReference>
<dbReference type="Gene3D" id="2.170.130.10">
    <property type="entry name" value="TonB-dependent receptor, plug domain"/>
    <property type="match status" value="1"/>
</dbReference>
<dbReference type="NCBIfam" id="TIGR04056">
    <property type="entry name" value="OMP_RagA_SusC"/>
    <property type="match status" value="1"/>
</dbReference>
<reference evidence="9 10" key="1">
    <citation type="submission" date="2019-08" db="EMBL/GenBank/DDBJ databases">
        <title>Pedobacter sp. nov., isolated from Han river, South Korea.</title>
        <authorList>
            <person name="Lee D.-H."/>
            <person name="Kim Y.-S."/>
            <person name="Hwang E.-M."/>
            <person name="Le Tran T.C."/>
            <person name="Cha C.-J."/>
        </authorList>
    </citation>
    <scope>NUCLEOTIDE SEQUENCE [LARGE SCALE GENOMIC DNA]</scope>
    <source>
        <strain evidence="9 10">CJ43</strain>
    </source>
</reference>
<keyword evidence="3 7" id="KW-1134">Transmembrane beta strand</keyword>
<keyword evidence="2 7" id="KW-0813">Transport</keyword>
<dbReference type="InterPro" id="IPR008969">
    <property type="entry name" value="CarboxyPept-like_regulatory"/>
</dbReference>
<evidence type="ECO:0000256" key="3">
    <source>
        <dbReference type="ARBA" id="ARBA00022452"/>
    </source>
</evidence>
<dbReference type="Gene3D" id="2.60.40.1120">
    <property type="entry name" value="Carboxypeptidase-like, regulatory domain"/>
    <property type="match status" value="1"/>
</dbReference>
<keyword evidence="6 7" id="KW-0998">Cell outer membrane</keyword>
<dbReference type="AlphaFoldDB" id="A0A5C0VF68"/>
<dbReference type="SUPFAM" id="SSF56935">
    <property type="entry name" value="Porins"/>
    <property type="match status" value="1"/>
</dbReference>
<dbReference type="NCBIfam" id="TIGR04057">
    <property type="entry name" value="SusC_RagA_signa"/>
    <property type="match status" value="1"/>
</dbReference>
<evidence type="ECO:0000256" key="2">
    <source>
        <dbReference type="ARBA" id="ARBA00022448"/>
    </source>
</evidence>
<accession>A0A5C0VF68</accession>
<feature type="domain" description="TonB-dependent receptor plug" evidence="8">
    <location>
        <begin position="215"/>
        <end position="320"/>
    </location>
</feature>
<proteinExistence type="inferred from homology"/>
<organism evidence="9 10">
    <name type="scientific">Pedobacter aquae</name>
    <dbReference type="NCBI Taxonomy" id="2605747"/>
    <lineage>
        <taxon>Bacteria</taxon>
        <taxon>Pseudomonadati</taxon>
        <taxon>Bacteroidota</taxon>
        <taxon>Sphingobacteriia</taxon>
        <taxon>Sphingobacteriales</taxon>
        <taxon>Sphingobacteriaceae</taxon>
        <taxon>Pedobacter</taxon>
    </lineage>
</organism>
<keyword evidence="9" id="KW-0675">Receptor</keyword>
<dbReference type="InterPro" id="IPR023996">
    <property type="entry name" value="TonB-dep_OMP_SusC/RagA"/>
</dbReference>
<comment type="similarity">
    <text evidence="7">Belongs to the TonB-dependent receptor family.</text>
</comment>
<dbReference type="InterPro" id="IPR037066">
    <property type="entry name" value="Plug_dom_sf"/>
</dbReference>
<evidence type="ECO:0000256" key="5">
    <source>
        <dbReference type="ARBA" id="ARBA00023136"/>
    </source>
</evidence>
<dbReference type="Gene3D" id="3.55.50.30">
    <property type="match status" value="1"/>
</dbReference>
<dbReference type="InterPro" id="IPR039426">
    <property type="entry name" value="TonB-dep_rcpt-like"/>
</dbReference>
<evidence type="ECO:0000259" key="8">
    <source>
        <dbReference type="Pfam" id="PF07715"/>
    </source>
</evidence>
<evidence type="ECO:0000256" key="7">
    <source>
        <dbReference type="PROSITE-ProRule" id="PRU01360"/>
    </source>
</evidence>
<protein>
    <submittedName>
        <fullName evidence="9">TonB-dependent receptor</fullName>
    </submittedName>
</protein>
<dbReference type="InterPro" id="IPR036942">
    <property type="entry name" value="Beta-barrel_TonB_sf"/>
</dbReference>
<evidence type="ECO:0000313" key="9">
    <source>
        <dbReference type="EMBL" id="QEK51368.1"/>
    </source>
</evidence>
<evidence type="ECO:0000256" key="6">
    <source>
        <dbReference type="ARBA" id="ARBA00023237"/>
    </source>
</evidence>
<gene>
    <name evidence="9" type="ORF">FYC62_06570</name>
</gene>
<dbReference type="Pfam" id="PF13715">
    <property type="entry name" value="CarbopepD_reg_2"/>
    <property type="match status" value="1"/>
</dbReference>
<dbReference type="Gene3D" id="2.40.170.20">
    <property type="entry name" value="TonB-dependent receptor, beta-barrel domain"/>
    <property type="match status" value="1"/>
</dbReference>
<dbReference type="InterPro" id="IPR012910">
    <property type="entry name" value="Plug_dom"/>
</dbReference>
<name>A0A5C0VF68_9SPHI</name>
<dbReference type="KEGG" id="pej:FYC62_06570"/>
<sequence length="1112" mass="122869">MRSFILGIFAVLQIAENGYSQPIAYSKTYAYASSSTRVDSTKPVGEQGQQLSTMLKYLEEQYKVRFNYDSKLLKDKLVKVGIVKESNPLEQVLLQLLSPFDLNYEKVKESQYIIYKNKKNLADIAITGKVVDAAGMPLPGVSVRIKGSTTGTTTDINGKYAINIPNTGTVLVFSFIGFTSQEIVVNNQKSVDITLIDDSKTLNEVVVVGYGSQKKADITGSVAIVNTNDMLQVSSNDVGQLLQGRVSGVAVNSDGQPGAFPQVRIRGIGTFGNSDPLYVIDGVPINGVPRDFNPNDIESVQVLKDASAGAVYGSRAANGVVIITTKQGKKNSPLKVEYAGYYGVDEVWQIMPVTGRANYQALNNEARFNAGKPLAPANDPNSNRYITNIDTDWQKEGLKTGNRQNHYVNFSGGGNNTTYNVSLDLFDNNGTFVGNGPTYKRYTARVNTMAEKGIFKIGQTFNYTRSNENTLTNSDGVLLGARPPLINDLVFAIPTMALYDPTVDGGFGGTLQNREDAISLNGIGYNSLVTNKTDVDRMFGTIFGELQLLKSNGHSLKYKLNVGYDRVFARDNGFIPTFDLGYFFQNVNARLTDNSRTYGSTLIENTLSYDKTFGKHTVALLAGQMYQRDLALTKFAYAEGFVKPYFPTLANGSTSNSSAFEAYHTIASYLGRLNYNYDNKYLLTATLRRDGSSRFAKANRYGNFPSVALGWKISEESFFKLPKSLVSDLKIRASWGRLGNENIPNYLYFASINPNIVYTFNDVRVLGGLQTNVVSETIKWEERETSNIGIDATLFSGKLDLSAEYYNSTSSDILVGIPIPASVGSINSFPIVNAGALRNRGVELSATYRKMTGEFKYDITANFTTIKNKVLSLGNDVQFREGIGSYTEIGGEVGRHYGWVADGIFQTQAEVDNHATQFPGTTVGDIRFKDLNDDGIINEDDRTYLGSGIPRYTYGLNIGTSYKRFDFTVFLSGSAKFLINSRLYRDLMHTGGDANYHEDMLNRWTTINTNTNIPRLDWNDVNQNSRNSNREGWLQDGTFVRINTVSLGYTLPKSFIKGISNARLYATAQNLYTFQKYKAYNPDFTAGVFEPGFDNGSFPRPRTIMLGVQVGF</sequence>
<dbReference type="Pfam" id="PF07715">
    <property type="entry name" value="Plug"/>
    <property type="match status" value="1"/>
</dbReference>
<dbReference type="EMBL" id="CP043329">
    <property type="protein sequence ID" value="QEK51368.1"/>
    <property type="molecule type" value="Genomic_DNA"/>
</dbReference>
<keyword evidence="4 7" id="KW-0812">Transmembrane</keyword>
<evidence type="ECO:0000313" key="10">
    <source>
        <dbReference type="Proteomes" id="UP000323653"/>
    </source>
</evidence>
<comment type="subcellular location">
    <subcellularLocation>
        <location evidence="1 7">Cell outer membrane</location>
        <topology evidence="1 7">Multi-pass membrane protein</topology>
    </subcellularLocation>
</comment>
<dbReference type="GO" id="GO:0009279">
    <property type="term" value="C:cell outer membrane"/>
    <property type="evidence" value="ECO:0007669"/>
    <property type="project" value="UniProtKB-SubCell"/>
</dbReference>
<dbReference type="Proteomes" id="UP000323653">
    <property type="component" value="Chromosome"/>
</dbReference>
<dbReference type="PROSITE" id="PS52016">
    <property type="entry name" value="TONB_DEPENDENT_REC_3"/>
    <property type="match status" value="1"/>
</dbReference>
<dbReference type="SUPFAM" id="SSF49464">
    <property type="entry name" value="Carboxypeptidase regulatory domain-like"/>
    <property type="match status" value="1"/>
</dbReference>
<evidence type="ECO:0000256" key="4">
    <source>
        <dbReference type="ARBA" id="ARBA00022692"/>
    </source>
</evidence>